<comment type="caution">
    <text evidence="4">The sequence shown here is derived from an EMBL/GenBank/DDBJ whole genome shotgun (WGS) entry which is preliminary data.</text>
</comment>
<gene>
    <name evidence="4" type="ORF">KJ970_17035</name>
</gene>
<dbReference type="InterPro" id="IPR011004">
    <property type="entry name" value="Trimer_LpxA-like_sf"/>
</dbReference>
<dbReference type="CDD" id="cd03360">
    <property type="entry name" value="LbH_AT_putative"/>
    <property type="match status" value="1"/>
</dbReference>
<dbReference type="InterPro" id="IPR050179">
    <property type="entry name" value="Trans_hexapeptide_repeat"/>
</dbReference>
<name>A0A948S0K0_UNCEI</name>
<proteinExistence type="predicted"/>
<dbReference type="Pfam" id="PF17836">
    <property type="entry name" value="PglD_N"/>
    <property type="match status" value="1"/>
</dbReference>
<dbReference type="Pfam" id="PF00132">
    <property type="entry name" value="Hexapep"/>
    <property type="match status" value="1"/>
</dbReference>
<dbReference type="InterPro" id="IPR001451">
    <property type="entry name" value="Hexapep"/>
</dbReference>
<evidence type="ECO:0000313" key="5">
    <source>
        <dbReference type="Proteomes" id="UP000777784"/>
    </source>
</evidence>
<reference evidence="4" key="1">
    <citation type="submission" date="2021-05" db="EMBL/GenBank/DDBJ databases">
        <title>Energy efficiency and biological interactions define the core microbiome of deep oligotrophic groundwater.</title>
        <authorList>
            <person name="Mehrshad M."/>
            <person name="Lopez-Fernandez M."/>
            <person name="Bell E."/>
            <person name="Bernier-Latmani R."/>
            <person name="Bertilsson S."/>
            <person name="Dopson M."/>
        </authorList>
    </citation>
    <scope>NUCLEOTIDE SEQUENCE</scope>
    <source>
        <strain evidence="4">Modern_marine.mb.64</strain>
    </source>
</reference>
<feature type="site" description="Increases basicity of active site His" evidence="1">
    <location>
        <position position="138"/>
    </location>
</feature>
<dbReference type="PANTHER" id="PTHR43300:SF7">
    <property type="entry name" value="UDP-N-ACETYLBACILLOSAMINE N-ACETYLTRANSFERASE"/>
    <property type="match status" value="1"/>
</dbReference>
<dbReference type="EMBL" id="JAHJDP010000097">
    <property type="protein sequence ID" value="MBU2692622.1"/>
    <property type="molecule type" value="Genomic_DNA"/>
</dbReference>
<feature type="domain" description="PglD N-terminal" evidence="3">
    <location>
        <begin position="2"/>
        <end position="82"/>
    </location>
</feature>
<dbReference type="InterPro" id="IPR020019">
    <property type="entry name" value="AcTrfase_PglD-like"/>
</dbReference>
<evidence type="ECO:0000259" key="3">
    <source>
        <dbReference type="Pfam" id="PF17836"/>
    </source>
</evidence>
<accession>A0A948S0K0</accession>
<sequence length="218" mass="22844">MKFVVIGAGQTGRMVGEFMRRQTQLECIGYLDDNADLHGRIFYNLSVIGGTDRLESLREGGLEGALPVLGNMAARRRLFKKVKDLGFKIPSVIDPSVNLCSDVELGEGAVISLGTNILTGVHIGPYAQIGTGVSIGHDITIGTNCVIGGNTIVGASAKIGDNFFAGTGVNIAAGSKTIGNNVFLCAGSVIFKDIPDNAVVLGNPGRVIRYQDPLKAVL</sequence>
<organism evidence="4 5">
    <name type="scientific">Eiseniibacteriota bacterium</name>
    <dbReference type="NCBI Taxonomy" id="2212470"/>
    <lineage>
        <taxon>Bacteria</taxon>
        <taxon>Candidatus Eiseniibacteriota</taxon>
    </lineage>
</organism>
<evidence type="ECO:0000313" key="4">
    <source>
        <dbReference type="EMBL" id="MBU2692622.1"/>
    </source>
</evidence>
<dbReference type="Proteomes" id="UP000777784">
    <property type="component" value="Unassembled WGS sequence"/>
</dbReference>
<dbReference type="Gene3D" id="2.160.10.10">
    <property type="entry name" value="Hexapeptide repeat proteins"/>
    <property type="match status" value="1"/>
</dbReference>
<feature type="active site" description="Proton acceptor" evidence="1">
    <location>
        <position position="137"/>
    </location>
</feature>
<evidence type="ECO:0000256" key="1">
    <source>
        <dbReference type="PIRSR" id="PIRSR620019-1"/>
    </source>
</evidence>
<dbReference type="SUPFAM" id="SSF51161">
    <property type="entry name" value="Trimeric LpxA-like enzymes"/>
    <property type="match status" value="1"/>
</dbReference>
<feature type="binding site" evidence="2">
    <location>
        <position position="70"/>
    </location>
    <ligand>
        <name>substrate</name>
    </ligand>
</feature>
<evidence type="ECO:0000256" key="2">
    <source>
        <dbReference type="PIRSR" id="PIRSR620019-2"/>
    </source>
</evidence>
<dbReference type="InterPro" id="IPR041561">
    <property type="entry name" value="PglD_N"/>
</dbReference>
<dbReference type="AlphaFoldDB" id="A0A948S0K0"/>
<protein>
    <recommendedName>
        <fullName evidence="3">PglD N-terminal domain-containing protein</fullName>
    </recommendedName>
</protein>
<dbReference type="Gene3D" id="3.40.50.20">
    <property type="match status" value="1"/>
</dbReference>
<dbReference type="PANTHER" id="PTHR43300">
    <property type="entry name" value="ACETYLTRANSFERASE"/>
    <property type="match status" value="1"/>
</dbReference>